<accession>A0A381U5S8</accession>
<dbReference type="GO" id="GO:0009244">
    <property type="term" value="P:lipopolysaccharide core region biosynthetic process"/>
    <property type="evidence" value="ECO:0007669"/>
    <property type="project" value="TreeGrafter"/>
</dbReference>
<keyword evidence="10" id="KW-1133">Transmembrane helix</keyword>
<keyword evidence="7" id="KW-0418">Kinase</keyword>
<dbReference type="UniPathway" id="UPA00359">
    <property type="reaction ID" value="UER00482"/>
</dbReference>
<evidence type="ECO:0000256" key="8">
    <source>
        <dbReference type="ARBA" id="ARBA00022840"/>
    </source>
</evidence>
<evidence type="ECO:0000256" key="5">
    <source>
        <dbReference type="ARBA" id="ARBA00022679"/>
    </source>
</evidence>
<dbReference type="NCBIfam" id="TIGR00682">
    <property type="entry name" value="lpxK"/>
    <property type="match status" value="1"/>
</dbReference>
<feature type="transmembrane region" description="Helical" evidence="10">
    <location>
        <begin position="14"/>
        <end position="34"/>
    </location>
</feature>
<keyword evidence="3" id="KW-0444">Lipid biosynthesis</keyword>
<proteinExistence type="inferred from homology"/>
<evidence type="ECO:0000256" key="9">
    <source>
        <dbReference type="ARBA" id="ARBA00023098"/>
    </source>
</evidence>
<evidence type="ECO:0000313" key="11">
    <source>
        <dbReference type="EMBL" id="SVA23111.1"/>
    </source>
</evidence>
<evidence type="ECO:0000256" key="3">
    <source>
        <dbReference type="ARBA" id="ARBA00022516"/>
    </source>
</evidence>
<dbReference type="EMBL" id="UINC01005716">
    <property type="protein sequence ID" value="SVA23111.1"/>
    <property type="molecule type" value="Genomic_DNA"/>
</dbReference>
<dbReference type="PANTHER" id="PTHR42724">
    <property type="entry name" value="TETRAACYLDISACCHARIDE 4'-KINASE"/>
    <property type="match status" value="1"/>
</dbReference>
<reference evidence="11" key="1">
    <citation type="submission" date="2018-05" db="EMBL/GenBank/DDBJ databases">
        <authorList>
            <person name="Lanie J.A."/>
            <person name="Ng W.-L."/>
            <person name="Kazmierczak K.M."/>
            <person name="Andrzejewski T.M."/>
            <person name="Davidsen T.M."/>
            <person name="Wayne K.J."/>
            <person name="Tettelin H."/>
            <person name="Glass J.I."/>
            <person name="Rusch D."/>
            <person name="Podicherti R."/>
            <person name="Tsui H.-C.T."/>
            <person name="Winkler M.E."/>
        </authorList>
    </citation>
    <scope>NUCLEOTIDE SEQUENCE</scope>
</reference>
<organism evidence="11">
    <name type="scientific">marine metagenome</name>
    <dbReference type="NCBI Taxonomy" id="408172"/>
    <lineage>
        <taxon>unclassified sequences</taxon>
        <taxon>metagenomes</taxon>
        <taxon>ecological metagenomes</taxon>
    </lineage>
</organism>
<dbReference type="GO" id="GO:0005886">
    <property type="term" value="C:plasma membrane"/>
    <property type="evidence" value="ECO:0007669"/>
    <property type="project" value="TreeGrafter"/>
</dbReference>
<gene>
    <name evidence="11" type="ORF">METZ01_LOCUS75965</name>
</gene>
<evidence type="ECO:0000256" key="6">
    <source>
        <dbReference type="ARBA" id="ARBA00022741"/>
    </source>
</evidence>
<keyword evidence="9" id="KW-0443">Lipid metabolism</keyword>
<dbReference type="PANTHER" id="PTHR42724:SF1">
    <property type="entry name" value="TETRAACYLDISACCHARIDE 4'-KINASE, MITOCHONDRIAL-RELATED"/>
    <property type="match status" value="1"/>
</dbReference>
<name>A0A381U5S8_9ZZZZ</name>
<evidence type="ECO:0000256" key="7">
    <source>
        <dbReference type="ARBA" id="ARBA00022777"/>
    </source>
</evidence>
<evidence type="ECO:0000256" key="1">
    <source>
        <dbReference type="ARBA" id="ARBA00004870"/>
    </source>
</evidence>
<dbReference type="GO" id="GO:0009245">
    <property type="term" value="P:lipid A biosynthetic process"/>
    <property type="evidence" value="ECO:0007669"/>
    <property type="project" value="UniProtKB-KW"/>
</dbReference>
<evidence type="ECO:0000256" key="4">
    <source>
        <dbReference type="ARBA" id="ARBA00022556"/>
    </source>
</evidence>
<keyword evidence="8" id="KW-0067">ATP-binding</keyword>
<dbReference type="HAMAP" id="MF_00409">
    <property type="entry name" value="LpxK"/>
    <property type="match status" value="1"/>
</dbReference>
<dbReference type="InterPro" id="IPR003758">
    <property type="entry name" value="LpxK"/>
</dbReference>
<keyword evidence="10" id="KW-0472">Membrane</keyword>
<comment type="pathway">
    <text evidence="1">Glycolipid biosynthesis; lipid IV(A) biosynthesis; lipid IV(A) from (3R)-3-hydroxytetradecanoyl-[acyl-carrier-protein] and UDP-N-acetyl-alpha-D-glucosamine: step 6/6.</text>
</comment>
<evidence type="ECO:0000256" key="2">
    <source>
        <dbReference type="ARBA" id="ARBA00012071"/>
    </source>
</evidence>
<dbReference type="Pfam" id="PF02606">
    <property type="entry name" value="LpxK"/>
    <property type="match status" value="2"/>
</dbReference>
<evidence type="ECO:0000256" key="10">
    <source>
        <dbReference type="SAM" id="Phobius"/>
    </source>
</evidence>
<dbReference type="GO" id="GO:0009029">
    <property type="term" value="F:lipid-A 4'-kinase activity"/>
    <property type="evidence" value="ECO:0007669"/>
    <property type="project" value="UniProtKB-EC"/>
</dbReference>
<dbReference type="EC" id="2.7.1.130" evidence="2"/>
<protein>
    <recommendedName>
        <fullName evidence="2">tetraacyldisaccharide 4'-kinase</fullName>
        <ecNumber evidence="2">2.7.1.130</ecNumber>
    </recommendedName>
</protein>
<sequence>MNFFKPKFWDKNQISFFSVLLFPITLLIKFLIFFKTALTKTYESSIPIICVGNIYLGGTGKTPLCIEIFSILKNLKLNPAFIRKQYDLFQDEVDMQKSVGPVYLDKKRINAVQQATKNNVNVAILDDGFQDFSIKKSLSIICFNEKQWIGNGLTIPSGPLREDLSSLKKADCVIINGKKNRNIENKIFSKKEKIKIFYSKYEPQNINEFYNKSIIAFAGIGNPENFFDMLVDNKLNIIETIKFPDHHKYSEKELENLSNKTKDNNSILLTTEKDYYRISEKHKKNVKCLKIKVEIENKNEFIEEIKKII</sequence>
<dbReference type="GO" id="GO:0005524">
    <property type="term" value="F:ATP binding"/>
    <property type="evidence" value="ECO:0007669"/>
    <property type="project" value="UniProtKB-KW"/>
</dbReference>
<keyword evidence="6" id="KW-0547">Nucleotide-binding</keyword>
<dbReference type="AlphaFoldDB" id="A0A381U5S8"/>
<keyword evidence="5" id="KW-0808">Transferase</keyword>
<keyword evidence="10" id="KW-0812">Transmembrane</keyword>
<keyword evidence="4" id="KW-0441">Lipid A biosynthesis</keyword>